<dbReference type="Proteomes" id="UP001082703">
    <property type="component" value="Unassembled WGS sequence"/>
</dbReference>
<feature type="transmembrane region" description="Helical" evidence="1">
    <location>
        <begin position="7"/>
        <end position="26"/>
    </location>
</feature>
<evidence type="ECO:0000313" key="2">
    <source>
        <dbReference type="EMBL" id="MCY1713597.1"/>
    </source>
</evidence>
<evidence type="ECO:0000256" key="1">
    <source>
        <dbReference type="SAM" id="Phobius"/>
    </source>
</evidence>
<keyword evidence="3" id="KW-1185">Reference proteome</keyword>
<gene>
    <name evidence="2" type="ORF">OUY18_04935</name>
</gene>
<feature type="transmembrane region" description="Helical" evidence="1">
    <location>
        <begin position="148"/>
        <end position="169"/>
    </location>
</feature>
<feature type="transmembrane region" description="Helical" evidence="1">
    <location>
        <begin position="202"/>
        <end position="222"/>
    </location>
</feature>
<comment type="caution">
    <text evidence="2">The sequence shown here is derived from an EMBL/GenBank/DDBJ whole genome shotgun (WGS) entry which is preliminary data.</text>
</comment>
<evidence type="ECO:0000313" key="3">
    <source>
        <dbReference type="Proteomes" id="UP001082703"/>
    </source>
</evidence>
<keyword evidence="1" id="KW-1133">Transmembrane helix</keyword>
<keyword evidence="1" id="KW-0812">Transmembrane</keyword>
<feature type="transmembrane region" description="Helical" evidence="1">
    <location>
        <begin position="75"/>
        <end position="93"/>
    </location>
</feature>
<feature type="transmembrane region" description="Helical" evidence="1">
    <location>
        <begin position="46"/>
        <end position="63"/>
    </location>
</feature>
<protein>
    <submittedName>
        <fullName evidence="2">Uncharacterized protein</fullName>
    </submittedName>
</protein>
<dbReference type="EMBL" id="JAPOHA010000004">
    <property type="protein sequence ID" value="MCY1713597.1"/>
    <property type="molecule type" value="Genomic_DNA"/>
</dbReference>
<keyword evidence="1" id="KW-0472">Membrane</keyword>
<organism evidence="2 3">
    <name type="scientific">Caproiciproducens galactitolivorans</name>
    <dbReference type="NCBI Taxonomy" id="642589"/>
    <lineage>
        <taxon>Bacteria</taxon>
        <taxon>Bacillati</taxon>
        <taxon>Bacillota</taxon>
        <taxon>Clostridia</taxon>
        <taxon>Eubacteriales</taxon>
        <taxon>Acutalibacteraceae</taxon>
        <taxon>Caproiciproducens</taxon>
    </lineage>
</organism>
<dbReference type="RefSeq" id="WP_268057622.1">
    <property type="nucleotide sequence ID" value="NZ_JAPOHA010000004.1"/>
</dbReference>
<feature type="transmembrane region" description="Helical" evidence="1">
    <location>
        <begin position="115"/>
        <end position="136"/>
    </location>
</feature>
<name>A0ABT4BRT1_9FIRM</name>
<proteinExistence type="predicted"/>
<sequence>MKKKVLNIFLIIIFFVISYGVVDYIFDGLTQVSFEAAWNGAIEWKAVLFHGLYLLGLVFLYQWTVNENFKRLSWGIGKGLGFITCGLVIRFILDKAFANILQIESIREGLFEDHYIMLMFEICFILIVFSSLFLIFGKRRIVFQKVTILSIPILICIGLILLSAAAYAMNASYYGNVYYAGKEYTELTAEEMEKVKIYVQSAMTNVSGATIGIISPCIYILFIKLTQPRREPESLQKQG</sequence>
<reference evidence="2 3" key="1">
    <citation type="submission" date="2022-11" db="EMBL/GenBank/DDBJ databases">
        <authorList>
            <person name="Caiyu Z."/>
        </authorList>
    </citation>
    <scope>NUCLEOTIDE SEQUENCE [LARGE SCALE GENOMIC DNA]</scope>
    <source>
        <strain evidence="2 3">YR-4</strain>
    </source>
</reference>
<accession>A0ABT4BRT1</accession>